<dbReference type="InterPro" id="IPR035996">
    <property type="entry name" value="4pyrrol_Methylase_sf"/>
</dbReference>
<dbReference type="InterPro" id="IPR029063">
    <property type="entry name" value="SAM-dependent_MTases_sf"/>
</dbReference>
<keyword evidence="5" id="KW-0949">S-adenosyl-L-methionine</keyword>
<dbReference type="Pfam" id="PF02475">
    <property type="entry name" value="TRM5-TYW2_MTfase"/>
    <property type="match status" value="1"/>
</dbReference>
<evidence type="ECO:0000313" key="9">
    <source>
        <dbReference type="Proteomes" id="UP000265562"/>
    </source>
</evidence>
<dbReference type="InterPro" id="IPR014008">
    <property type="entry name" value="Cbl_synth_MTase_CbiT"/>
</dbReference>
<dbReference type="RefSeq" id="WP_111524876.1">
    <property type="nucleotide sequence ID" value="NZ_CP032364.1"/>
</dbReference>
<dbReference type="InterPro" id="IPR014777">
    <property type="entry name" value="4pyrrole_Mease_sub1"/>
</dbReference>
<dbReference type="CDD" id="cd02440">
    <property type="entry name" value="AdoMet_MTases"/>
    <property type="match status" value="1"/>
</dbReference>
<dbReference type="GO" id="GO:0008276">
    <property type="term" value="F:protein methyltransferase activity"/>
    <property type="evidence" value="ECO:0007669"/>
    <property type="project" value="InterPro"/>
</dbReference>
<dbReference type="InterPro" id="IPR056743">
    <property type="entry name" value="TRM5-TYW2-like_MTfase"/>
</dbReference>
<accession>A0A385Q1T7</accession>
<dbReference type="Gene3D" id="3.30.950.10">
    <property type="entry name" value="Methyltransferase, Cobalt-precorrin-4 Transmethylase, Domain 2"/>
    <property type="match status" value="1"/>
</dbReference>
<dbReference type="CDD" id="cd11644">
    <property type="entry name" value="Precorrin-6Y-MT"/>
    <property type="match status" value="1"/>
</dbReference>
<dbReference type="UniPathway" id="UPA00148"/>
<sequence>MRNINLVGIGLGNPNLLTKAAYKAIESSNIIIGARRIVESIKEDFADKLYYIEYNTEKILEIIKENIGNEIAVVFSGDISLFSGSIKLFERLNAAIEDKKVFKDCKINTFPGISSLSYLCAKTNTDISKVKILSFHGKEELLYHNIDSNEYTFIITSKADGVKKICRKLIEFGFFELDIILGENLSYDNERITKANASKFLDMEISDLNCMIISNPDADKSISFGLSDEVFVRDKVPITKSEVRAIIMSKLDIQTDSICYDIGAGSGSVSIEMSRLAYDGKVYAIEKNPLAVELIQKNIHNFSAENIELIHAKAPDGLDNIINADKIFIGGSGGELISMMEMIFTSKKNPTIVISAITMETIAQITDIVKIAKEKGYDTEITAINVSKSKEVGPYNMMMAQNMVFIAKIW</sequence>
<dbReference type="PANTHER" id="PTHR43182:SF1">
    <property type="entry name" value="COBALT-PRECORRIN-7 C(5)-METHYLTRANSFERASE"/>
    <property type="match status" value="1"/>
</dbReference>
<dbReference type="Gene3D" id="3.40.1010.10">
    <property type="entry name" value="Cobalt-precorrin-4 Transmethylase, Domain 1"/>
    <property type="match status" value="1"/>
</dbReference>
<feature type="domain" description="Tetrapyrrole methylase" evidence="6">
    <location>
        <begin position="4"/>
        <end position="198"/>
    </location>
</feature>
<dbReference type="NCBIfam" id="TIGR02467">
    <property type="entry name" value="CbiE"/>
    <property type="match status" value="1"/>
</dbReference>
<dbReference type="SUPFAM" id="SSF53790">
    <property type="entry name" value="Tetrapyrrole methylase"/>
    <property type="match status" value="1"/>
</dbReference>
<dbReference type="OrthoDB" id="9780707at2"/>
<evidence type="ECO:0000256" key="5">
    <source>
        <dbReference type="ARBA" id="ARBA00022691"/>
    </source>
</evidence>
<keyword evidence="4 8" id="KW-0808">Transferase</keyword>
<dbReference type="NCBIfam" id="TIGR02469">
    <property type="entry name" value="CbiT"/>
    <property type="match status" value="1"/>
</dbReference>
<proteinExistence type="predicted"/>
<dbReference type="Gene3D" id="3.40.50.150">
    <property type="entry name" value="Vaccinia Virus protein VP39"/>
    <property type="match status" value="1"/>
</dbReference>
<dbReference type="SUPFAM" id="SSF53335">
    <property type="entry name" value="S-adenosyl-L-methionine-dependent methyltransferases"/>
    <property type="match status" value="1"/>
</dbReference>
<evidence type="ECO:0000256" key="3">
    <source>
        <dbReference type="ARBA" id="ARBA00022603"/>
    </source>
</evidence>
<evidence type="ECO:0000256" key="1">
    <source>
        <dbReference type="ARBA" id="ARBA00004953"/>
    </source>
</evidence>
<dbReference type="KEGG" id="lua:D4A81_06225"/>
<dbReference type="AlphaFoldDB" id="A0A385Q1T7"/>
<dbReference type="Proteomes" id="UP000265562">
    <property type="component" value="Chromosome"/>
</dbReference>
<dbReference type="EMBL" id="CP032364">
    <property type="protein sequence ID" value="AYA99564.1"/>
    <property type="molecule type" value="Genomic_DNA"/>
</dbReference>
<dbReference type="Pfam" id="PF00590">
    <property type="entry name" value="TP_methylase"/>
    <property type="match status" value="1"/>
</dbReference>
<comment type="pathway">
    <text evidence="1">Cofactor biosynthesis; adenosylcobalamin biosynthesis.</text>
</comment>
<dbReference type="InterPro" id="IPR014776">
    <property type="entry name" value="4pyrrole_Mease_sub2"/>
</dbReference>
<evidence type="ECO:0000259" key="7">
    <source>
        <dbReference type="Pfam" id="PF02475"/>
    </source>
</evidence>
<dbReference type="InterPro" id="IPR000878">
    <property type="entry name" value="4pyrrol_Mease"/>
</dbReference>
<evidence type="ECO:0000259" key="6">
    <source>
        <dbReference type="Pfam" id="PF00590"/>
    </source>
</evidence>
<gene>
    <name evidence="8" type="primary">cbiE</name>
    <name evidence="8" type="ORF">D4A81_06225</name>
</gene>
<evidence type="ECO:0000256" key="2">
    <source>
        <dbReference type="ARBA" id="ARBA00022573"/>
    </source>
</evidence>
<keyword evidence="9" id="KW-1185">Reference proteome</keyword>
<evidence type="ECO:0000256" key="4">
    <source>
        <dbReference type="ARBA" id="ARBA00022679"/>
    </source>
</evidence>
<dbReference type="GO" id="GO:0009236">
    <property type="term" value="P:cobalamin biosynthetic process"/>
    <property type="evidence" value="ECO:0007669"/>
    <property type="project" value="UniProtKB-UniPathway"/>
</dbReference>
<name>A0A385Q1T7_9FIRM</name>
<dbReference type="InterPro" id="IPR050714">
    <property type="entry name" value="Cobalamin_biosynth_MTase"/>
</dbReference>
<evidence type="ECO:0000313" key="8">
    <source>
        <dbReference type="EMBL" id="AYA99564.1"/>
    </source>
</evidence>
<dbReference type="InterPro" id="IPR012818">
    <property type="entry name" value="CbiE"/>
</dbReference>
<dbReference type="GO" id="GO:0032259">
    <property type="term" value="P:methylation"/>
    <property type="evidence" value="ECO:0007669"/>
    <property type="project" value="UniProtKB-KW"/>
</dbReference>
<protein>
    <submittedName>
        <fullName evidence="8">Precorrin-6y C5,15-methyltransferase (Decarboxylating) subunit CbiE</fullName>
    </submittedName>
</protein>
<keyword evidence="3 8" id="KW-0489">Methyltransferase</keyword>
<reference evidence="8 9" key="1">
    <citation type="submission" date="2018-09" db="EMBL/GenBank/DDBJ databases">
        <title>Genome sequencing of Lachnoanaerobaculum umeaense DSM 23576.</title>
        <authorList>
            <person name="Kook J.-K."/>
            <person name="Park S.-N."/>
            <person name="Lim Y.K."/>
        </authorList>
    </citation>
    <scope>NUCLEOTIDE SEQUENCE [LARGE SCALE GENOMIC DNA]</scope>
    <source>
        <strain evidence="9">DSM 23576 \ CCUG 58757</strain>
    </source>
</reference>
<feature type="domain" description="TRM5/TYW2-like methyltransferase" evidence="7">
    <location>
        <begin position="254"/>
        <end position="329"/>
    </location>
</feature>
<organism evidence="8 9">
    <name type="scientific">Lachnoanaerobaculum umeaense</name>
    <dbReference type="NCBI Taxonomy" id="617123"/>
    <lineage>
        <taxon>Bacteria</taxon>
        <taxon>Bacillati</taxon>
        <taxon>Bacillota</taxon>
        <taxon>Clostridia</taxon>
        <taxon>Lachnospirales</taxon>
        <taxon>Lachnospiraceae</taxon>
        <taxon>Lachnoanaerobaculum</taxon>
    </lineage>
</organism>
<dbReference type="PANTHER" id="PTHR43182">
    <property type="entry name" value="COBALT-PRECORRIN-6B C(15)-METHYLTRANSFERASE (DECARBOXYLATING)"/>
    <property type="match status" value="1"/>
</dbReference>
<keyword evidence="2" id="KW-0169">Cobalamin biosynthesis</keyword>